<keyword evidence="3" id="KW-1133">Transmembrane helix</keyword>
<dbReference type="OrthoDB" id="8592798at2"/>
<dbReference type="InterPro" id="IPR019734">
    <property type="entry name" value="TPR_rpt"/>
</dbReference>
<accession>A0A5C4N6N7</accession>
<dbReference type="EMBL" id="VDFV01000042">
    <property type="protein sequence ID" value="TNC64510.1"/>
    <property type="molecule type" value="Genomic_DNA"/>
</dbReference>
<dbReference type="Gene3D" id="1.25.40.10">
    <property type="entry name" value="Tetratricopeptide repeat domain"/>
    <property type="match status" value="1"/>
</dbReference>
<keyword evidence="1" id="KW-0802">TPR repeat</keyword>
<evidence type="ECO:0000256" key="3">
    <source>
        <dbReference type="SAM" id="Phobius"/>
    </source>
</evidence>
<feature type="region of interest" description="Disordered" evidence="2">
    <location>
        <begin position="1"/>
        <end position="51"/>
    </location>
</feature>
<evidence type="ECO:0000313" key="5">
    <source>
        <dbReference type="Proteomes" id="UP000305709"/>
    </source>
</evidence>
<organism evidence="4 5">
    <name type="scientific">Rubellimicrobium roseum</name>
    <dbReference type="NCBI Taxonomy" id="687525"/>
    <lineage>
        <taxon>Bacteria</taxon>
        <taxon>Pseudomonadati</taxon>
        <taxon>Pseudomonadota</taxon>
        <taxon>Alphaproteobacteria</taxon>
        <taxon>Rhodobacterales</taxon>
        <taxon>Roseobacteraceae</taxon>
        <taxon>Rubellimicrobium</taxon>
    </lineage>
</organism>
<keyword evidence="5" id="KW-1185">Reference proteome</keyword>
<evidence type="ECO:0000256" key="1">
    <source>
        <dbReference type="PROSITE-ProRule" id="PRU00339"/>
    </source>
</evidence>
<gene>
    <name evidence="4" type="ORF">FHG71_18475</name>
</gene>
<feature type="repeat" description="TPR" evidence="1">
    <location>
        <begin position="115"/>
        <end position="148"/>
    </location>
</feature>
<dbReference type="Proteomes" id="UP000305709">
    <property type="component" value="Unassembled WGS sequence"/>
</dbReference>
<dbReference type="SUPFAM" id="SSF48452">
    <property type="entry name" value="TPR-like"/>
    <property type="match status" value="1"/>
</dbReference>
<dbReference type="AlphaFoldDB" id="A0A5C4N6N7"/>
<dbReference type="PROSITE" id="PS50005">
    <property type="entry name" value="TPR"/>
    <property type="match status" value="1"/>
</dbReference>
<evidence type="ECO:0000256" key="2">
    <source>
        <dbReference type="SAM" id="MobiDB-lite"/>
    </source>
</evidence>
<name>A0A5C4N6N7_9RHOB</name>
<dbReference type="SMART" id="SM00028">
    <property type="entry name" value="TPR"/>
    <property type="match status" value="2"/>
</dbReference>
<sequence>MGTASQPRVNESLDHRTVLPRFAQHPCPARRPPQPRRHGGRSGCRMGAPPRRRSAMTRLPLALAILAALAGPALAVGLSDPPASLAPAQAALEGGDWNEAIRLLNPIVQAEPRNADALNLMGFALRKAGRLGEAAPFYQAALRADPRHRGALEYQGELFLLLGDRAAAEANLAKLTELCGTCEEREELAAALAGS</sequence>
<comment type="caution">
    <text evidence="4">The sequence shown here is derived from an EMBL/GenBank/DDBJ whole genome shotgun (WGS) entry which is preliminary data.</text>
</comment>
<keyword evidence="3" id="KW-0472">Membrane</keyword>
<proteinExistence type="predicted"/>
<protein>
    <submittedName>
        <fullName evidence="4">Tetratricopeptide repeat protein</fullName>
    </submittedName>
</protein>
<dbReference type="Pfam" id="PF13432">
    <property type="entry name" value="TPR_16"/>
    <property type="match status" value="1"/>
</dbReference>
<evidence type="ECO:0000313" key="4">
    <source>
        <dbReference type="EMBL" id="TNC64510.1"/>
    </source>
</evidence>
<dbReference type="InterPro" id="IPR011990">
    <property type="entry name" value="TPR-like_helical_dom_sf"/>
</dbReference>
<keyword evidence="3" id="KW-0812">Transmembrane</keyword>
<reference evidence="4 5" key="1">
    <citation type="submission" date="2019-06" db="EMBL/GenBank/DDBJ databases">
        <authorList>
            <person name="Jiang L."/>
        </authorList>
    </citation>
    <scope>NUCLEOTIDE SEQUENCE [LARGE SCALE GENOMIC DNA]</scope>
    <source>
        <strain evidence="4 5">YIM 48858</strain>
    </source>
</reference>
<feature type="transmembrane region" description="Helical" evidence="3">
    <location>
        <begin position="59"/>
        <end position="78"/>
    </location>
</feature>